<dbReference type="InterPro" id="IPR000742">
    <property type="entry name" value="EGF"/>
</dbReference>
<evidence type="ECO:0000256" key="4">
    <source>
        <dbReference type="ARBA" id="ARBA00022837"/>
    </source>
</evidence>
<dbReference type="Pfam" id="PF07645">
    <property type="entry name" value="EGF_CA"/>
    <property type="match status" value="3"/>
</dbReference>
<proteinExistence type="predicted"/>
<dbReference type="PANTHER" id="PTHR24039">
    <property type="entry name" value="FIBRILLIN-RELATED"/>
    <property type="match status" value="1"/>
</dbReference>
<name>A0AAV7BPK8_ENGPU</name>
<sequence>MDRKFSRHFLLLIFGLTIVTITQQDPPQCLQENKPLTDEKKCPNNWICPSKGDCSKRNLCRCSNGYYKCRKNNVIICKDENECKISKHLCGNSSHCVNTQGGYYCKCDSHHRNGNQTEFCPSVDKEKNKCQEIDECRDNPGICGSNFICHNTNSSYGFRNISNTCVDIDECTDIPAICGYNSTCHNTAGSYYCSCDSGFKNKSNTCVDVDECSDFPGICGPNLVCHNTEGLYNCTCKDGLGNIPQSCTHGSSSGKTNTKNEACAVLKLTSNILDSVCHLNYTLTEKEGVEPRTAVEGDDVSRQNGSIVVSVIDQSLAAKQQSWNVLVGMVPRSLHMQARLMSSGCILAGRTARYRVVRGKNSCLDKSGRQTCSISQSKAAAGQRSQIMARAECHGILRQGSGTSFRCEARSVIGSGLQDVVGSSHTDADLKS</sequence>
<dbReference type="AlphaFoldDB" id="A0AAV7BPK8"/>
<keyword evidence="6" id="KW-0325">Glycoprotein</keyword>
<comment type="caution">
    <text evidence="7">Lacks conserved residue(s) required for the propagation of feature annotation.</text>
</comment>
<evidence type="ECO:0000259" key="9">
    <source>
        <dbReference type="PROSITE" id="PS50026"/>
    </source>
</evidence>
<evidence type="ECO:0000313" key="10">
    <source>
        <dbReference type="EMBL" id="KAG8574431.1"/>
    </source>
</evidence>
<dbReference type="InterPro" id="IPR049883">
    <property type="entry name" value="NOTCH1_EGF-like"/>
</dbReference>
<dbReference type="EMBL" id="WNYA01000004">
    <property type="protein sequence ID" value="KAG8574431.1"/>
    <property type="molecule type" value="Genomic_DNA"/>
</dbReference>
<evidence type="ECO:0000256" key="3">
    <source>
        <dbReference type="ARBA" id="ARBA00022737"/>
    </source>
</evidence>
<dbReference type="PROSITE" id="PS01187">
    <property type="entry name" value="EGF_CA"/>
    <property type="match status" value="2"/>
</dbReference>
<evidence type="ECO:0000256" key="5">
    <source>
        <dbReference type="ARBA" id="ARBA00023157"/>
    </source>
</evidence>
<keyword evidence="3" id="KW-0677">Repeat</keyword>
<dbReference type="Gene3D" id="2.10.25.10">
    <property type="entry name" value="Laminin"/>
    <property type="match status" value="3"/>
</dbReference>
<keyword evidence="5" id="KW-1015">Disulfide bond</keyword>
<evidence type="ECO:0000256" key="1">
    <source>
        <dbReference type="ARBA" id="ARBA00022536"/>
    </source>
</evidence>
<keyword evidence="11" id="KW-1185">Reference proteome</keyword>
<dbReference type="SMART" id="SM00179">
    <property type="entry name" value="EGF_CA"/>
    <property type="match status" value="4"/>
</dbReference>
<keyword evidence="4" id="KW-0106">Calcium</keyword>
<gene>
    <name evidence="10" type="ORF">GDO81_009180</name>
</gene>
<evidence type="ECO:0000256" key="2">
    <source>
        <dbReference type="ARBA" id="ARBA00022729"/>
    </source>
</evidence>
<evidence type="ECO:0000256" key="7">
    <source>
        <dbReference type="PROSITE-ProRule" id="PRU00076"/>
    </source>
</evidence>
<keyword evidence="2 8" id="KW-0732">Signal</keyword>
<dbReference type="FunFam" id="2.10.25.10:FF:000005">
    <property type="entry name" value="Fibrillin 2"/>
    <property type="match status" value="1"/>
</dbReference>
<protein>
    <recommendedName>
        <fullName evidence="9">EGF-like domain-containing protein</fullName>
    </recommendedName>
</protein>
<dbReference type="GO" id="GO:0005509">
    <property type="term" value="F:calcium ion binding"/>
    <property type="evidence" value="ECO:0007669"/>
    <property type="project" value="InterPro"/>
</dbReference>
<dbReference type="InterPro" id="IPR018097">
    <property type="entry name" value="EGF_Ca-bd_CS"/>
</dbReference>
<reference evidence="10" key="1">
    <citation type="thesis" date="2020" institute="ProQuest LLC" country="789 East Eisenhower Parkway, Ann Arbor, MI, USA">
        <title>Comparative Genomics and Chromosome Evolution.</title>
        <authorList>
            <person name="Mudd A.B."/>
        </authorList>
    </citation>
    <scope>NUCLEOTIDE SEQUENCE</scope>
    <source>
        <strain evidence="10">237g6f4</strain>
        <tissue evidence="10">Blood</tissue>
    </source>
</reference>
<comment type="caution">
    <text evidence="10">The sequence shown here is derived from an EMBL/GenBank/DDBJ whole genome shotgun (WGS) entry which is preliminary data.</text>
</comment>
<dbReference type="PROSITE" id="PS01186">
    <property type="entry name" value="EGF_2"/>
    <property type="match status" value="1"/>
</dbReference>
<dbReference type="InterPro" id="IPR001881">
    <property type="entry name" value="EGF-like_Ca-bd_dom"/>
</dbReference>
<feature type="domain" description="EGF-like" evidence="9">
    <location>
        <begin position="79"/>
        <end position="118"/>
    </location>
</feature>
<evidence type="ECO:0000313" key="11">
    <source>
        <dbReference type="Proteomes" id="UP000824782"/>
    </source>
</evidence>
<evidence type="ECO:0000256" key="8">
    <source>
        <dbReference type="SAM" id="SignalP"/>
    </source>
</evidence>
<feature type="domain" description="EGF-like" evidence="9">
    <location>
        <begin position="167"/>
        <end position="207"/>
    </location>
</feature>
<feature type="domain" description="EGF-like" evidence="9">
    <location>
        <begin position="208"/>
        <end position="248"/>
    </location>
</feature>
<dbReference type="SMART" id="SM00181">
    <property type="entry name" value="EGF"/>
    <property type="match status" value="3"/>
</dbReference>
<evidence type="ECO:0000256" key="6">
    <source>
        <dbReference type="ARBA" id="ARBA00023180"/>
    </source>
</evidence>
<accession>A0AAV7BPK8</accession>
<dbReference type="PANTHER" id="PTHR24039:SF28">
    <property type="entry name" value="EGF-LIKE DOMAIN-CONTAINING PROTEIN"/>
    <property type="match status" value="1"/>
</dbReference>
<feature type="signal peptide" evidence="8">
    <location>
        <begin position="1"/>
        <end position="24"/>
    </location>
</feature>
<feature type="chain" id="PRO_5043507473" description="EGF-like domain-containing protein" evidence="8">
    <location>
        <begin position="25"/>
        <end position="432"/>
    </location>
</feature>
<dbReference type="PROSITE" id="PS50026">
    <property type="entry name" value="EGF_3"/>
    <property type="match status" value="3"/>
</dbReference>
<dbReference type="InterPro" id="IPR000152">
    <property type="entry name" value="EGF-type_Asp/Asn_hydroxyl_site"/>
</dbReference>
<dbReference type="SUPFAM" id="SSF57196">
    <property type="entry name" value="EGF/Laminin"/>
    <property type="match status" value="3"/>
</dbReference>
<dbReference type="Proteomes" id="UP000824782">
    <property type="component" value="Unassembled WGS sequence"/>
</dbReference>
<dbReference type="CDD" id="cd00054">
    <property type="entry name" value="EGF_CA"/>
    <property type="match status" value="3"/>
</dbReference>
<dbReference type="PROSITE" id="PS00010">
    <property type="entry name" value="ASX_HYDROXYL"/>
    <property type="match status" value="3"/>
</dbReference>
<organism evidence="10 11">
    <name type="scientific">Engystomops pustulosus</name>
    <name type="common">Tungara frog</name>
    <name type="synonym">Physalaemus pustulosus</name>
    <dbReference type="NCBI Taxonomy" id="76066"/>
    <lineage>
        <taxon>Eukaryota</taxon>
        <taxon>Metazoa</taxon>
        <taxon>Chordata</taxon>
        <taxon>Craniata</taxon>
        <taxon>Vertebrata</taxon>
        <taxon>Euteleostomi</taxon>
        <taxon>Amphibia</taxon>
        <taxon>Batrachia</taxon>
        <taxon>Anura</taxon>
        <taxon>Neobatrachia</taxon>
        <taxon>Hyloidea</taxon>
        <taxon>Leptodactylidae</taxon>
        <taxon>Leiuperinae</taxon>
        <taxon>Engystomops</taxon>
    </lineage>
</organism>
<keyword evidence="1 7" id="KW-0245">EGF-like domain</keyword>